<dbReference type="OrthoDB" id="8420726at2"/>
<evidence type="ECO:0000313" key="5">
    <source>
        <dbReference type="Proteomes" id="UP000078116"/>
    </source>
</evidence>
<dbReference type="EMBL" id="LXJZ01000140">
    <property type="protein sequence ID" value="OAJ59464.1"/>
    <property type="molecule type" value="Genomic_DNA"/>
</dbReference>
<keyword evidence="4" id="KW-1185">Reference proteome</keyword>
<name>A0A1A9NBM2_9BURK</name>
<evidence type="ECO:0000313" key="4">
    <source>
        <dbReference type="Proteomes" id="UP000077961"/>
    </source>
</evidence>
<dbReference type="STRING" id="1462993.A6V36_27895"/>
<reference evidence="4 5" key="1">
    <citation type="submission" date="2016-04" db="EMBL/GenBank/DDBJ databases">
        <title>Reclassification of Paraburkholderia panaciterrae (Farh et al. 2015) Dobritsa &amp; Samadpour 2016 as a later homotypic synonym of Paraburkholderia ginsengiterrae (Farh et al. 2015) Dobritsa &amp; Samadpour 2016.</title>
        <authorList>
            <person name="Dobritsa A.P."/>
            <person name="Kutumbaka K."/>
            <person name="Samadpour M."/>
        </authorList>
    </citation>
    <scope>NUCLEOTIDE SEQUENCE [LARGE SCALE GENOMIC DNA]</scope>
    <source>
        <strain evidence="3 5">DCY85</strain>
        <strain evidence="2 4">DCY85-1</strain>
    </source>
</reference>
<evidence type="ECO:0000313" key="2">
    <source>
        <dbReference type="EMBL" id="OAJ59464.1"/>
    </source>
</evidence>
<dbReference type="EMBL" id="LXKA01000132">
    <property type="protein sequence ID" value="OAJ63377.1"/>
    <property type="molecule type" value="Genomic_DNA"/>
</dbReference>
<dbReference type="Proteomes" id="UP000077961">
    <property type="component" value="Unassembled WGS sequence"/>
</dbReference>
<protein>
    <recommendedName>
        <fullName evidence="1">DUF6875 domain-containing protein</fullName>
    </recommendedName>
</protein>
<sequence length="201" mass="23460">MAMRPTQSEPLSFEEASVSKDLAKVISWIEHFLSNPHADLGRAGDVCPFARTAMLKQSFEFYLNHSESVQDLSRDIEMHMEQFHRSDTDHDIYRCRIVVPTHLEEAASAVEYVQKRLKPGFVERRLMVGQFYRGCEEPGLWNRHFRPLQSPVPLIAIRHMVPTDIAFLYNNERYTRTYLEEFGRRGHIALQQFEAAMETSK</sequence>
<dbReference type="InterPro" id="IPR049240">
    <property type="entry name" value="DUF6875"/>
</dbReference>
<dbReference type="AlphaFoldDB" id="A0A1A9NBM2"/>
<evidence type="ECO:0000313" key="3">
    <source>
        <dbReference type="EMBL" id="OAJ63377.1"/>
    </source>
</evidence>
<organism evidence="3 5">
    <name type="scientific">Paraburkholderia ginsengiterrae</name>
    <dbReference type="NCBI Taxonomy" id="1462993"/>
    <lineage>
        <taxon>Bacteria</taxon>
        <taxon>Pseudomonadati</taxon>
        <taxon>Pseudomonadota</taxon>
        <taxon>Betaproteobacteria</taxon>
        <taxon>Burkholderiales</taxon>
        <taxon>Burkholderiaceae</taxon>
        <taxon>Paraburkholderia</taxon>
    </lineage>
</organism>
<dbReference type="Proteomes" id="UP000078116">
    <property type="component" value="Unassembled WGS sequence"/>
</dbReference>
<comment type="caution">
    <text evidence="3">The sequence shown here is derived from an EMBL/GenBank/DDBJ whole genome shotgun (WGS) entry which is preliminary data.</text>
</comment>
<dbReference type="RefSeq" id="WP_064267768.1">
    <property type="nucleotide sequence ID" value="NZ_LXJZ01000140.1"/>
</dbReference>
<accession>A0A1A9NBM2</accession>
<dbReference type="Pfam" id="PF21780">
    <property type="entry name" value="DUF6875"/>
    <property type="match status" value="1"/>
</dbReference>
<feature type="domain" description="DUF6875" evidence="1">
    <location>
        <begin position="23"/>
        <end position="187"/>
    </location>
</feature>
<evidence type="ECO:0000259" key="1">
    <source>
        <dbReference type="Pfam" id="PF21780"/>
    </source>
</evidence>
<gene>
    <name evidence="2" type="ORF">A6V36_27895</name>
    <name evidence="3" type="ORF">A6V37_21045</name>
</gene>
<proteinExistence type="predicted"/>